<name>A0A139RED4_STRMT</name>
<dbReference type="PANTHER" id="PTHR34986:SF1">
    <property type="entry name" value="PROTEIN YIAL"/>
    <property type="match status" value="1"/>
</dbReference>
<dbReference type="PANTHER" id="PTHR34986">
    <property type="entry name" value="EVOLVED BETA-GALACTOSIDASE SUBUNIT BETA"/>
    <property type="match status" value="1"/>
</dbReference>
<dbReference type="Gene3D" id="2.60.120.370">
    <property type="entry name" value="YhcH/YjgK/YiaL"/>
    <property type="match status" value="1"/>
</dbReference>
<accession>A0A139RED4</accession>
<dbReference type="InterPro" id="IPR004375">
    <property type="entry name" value="NanQ/TabA/YiaL"/>
</dbReference>
<dbReference type="GO" id="GO:0016853">
    <property type="term" value="F:isomerase activity"/>
    <property type="evidence" value="ECO:0007669"/>
    <property type="project" value="UniProtKB-KW"/>
</dbReference>
<keyword evidence="1" id="KW-0413">Isomerase</keyword>
<gene>
    <name evidence="1" type="ORF">SMIDD22_00806</name>
</gene>
<dbReference type="InterPro" id="IPR037012">
    <property type="entry name" value="NanQ/TabA/YiaL_sf"/>
</dbReference>
<comment type="caution">
    <text evidence="1">The sequence shown here is derived from an EMBL/GenBank/DDBJ whole genome shotgun (WGS) entry which is preliminary data.</text>
</comment>
<evidence type="ECO:0000313" key="1">
    <source>
        <dbReference type="EMBL" id="KXU13116.1"/>
    </source>
</evidence>
<sequence>MHLLVDGHEYSSYGSRIKDEAVAFDEASDIGFVHCHEHYPLLLGYHNFAIFFPGEPHQPNGYAGMEEKVRKYLFKILID</sequence>
<dbReference type="AlphaFoldDB" id="A0A139RED4"/>
<dbReference type="PATRIC" id="fig|28037.238.peg.984"/>
<evidence type="ECO:0000313" key="2">
    <source>
        <dbReference type="Proteomes" id="UP000070779"/>
    </source>
</evidence>
<dbReference type="EMBL" id="LQZD01000231">
    <property type="protein sequence ID" value="KXU13116.1"/>
    <property type="molecule type" value="Genomic_DNA"/>
</dbReference>
<reference evidence="1 2" key="1">
    <citation type="submission" date="2016-01" db="EMBL/GenBank/DDBJ databases">
        <title>Highly variable Streptococcus oralis are common among viridans streptococci isolated from primates.</title>
        <authorList>
            <person name="Denapaite D."/>
            <person name="Rieger M."/>
            <person name="Koendgen S."/>
            <person name="Brueckner R."/>
            <person name="Ochigava I."/>
            <person name="Kappeler P."/>
            <person name="Maetz-Rensing K."/>
            <person name="Leendertz F."/>
            <person name="Hakenbeck R."/>
        </authorList>
    </citation>
    <scope>NUCLEOTIDE SEQUENCE [LARGE SCALE GENOMIC DNA]</scope>
    <source>
        <strain evidence="1 2">DD22</strain>
    </source>
</reference>
<organism evidence="1 2">
    <name type="scientific">Streptococcus mitis</name>
    <dbReference type="NCBI Taxonomy" id="28037"/>
    <lineage>
        <taxon>Bacteria</taxon>
        <taxon>Bacillati</taxon>
        <taxon>Bacillota</taxon>
        <taxon>Bacilli</taxon>
        <taxon>Lactobacillales</taxon>
        <taxon>Streptococcaceae</taxon>
        <taxon>Streptococcus</taxon>
        <taxon>Streptococcus mitis group</taxon>
    </lineage>
</organism>
<dbReference type="Pfam" id="PF04074">
    <property type="entry name" value="DUF386"/>
    <property type="match status" value="1"/>
</dbReference>
<proteinExistence type="predicted"/>
<dbReference type="Proteomes" id="UP000070779">
    <property type="component" value="Unassembled WGS sequence"/>
</dbReference>
<dbReference type="SUPFAM" id="SSF51197">
    <property type="entry name" value="Clavaminate synthase-like"/>
    <property type="match status" value="1"/>
</dbReference>
<protein>
    <submittedName>
        <fullName evidence="1">Putative sugar isomerase involved in processing of exogenous sialic acid</fullName>
    </submittedName>
</protein>
<dbReference type="GO" id="GO:0005829">
    <property type="term" value="C:cytosol"/>
    <property type="evidence" value="ECO:0007669"/>
    <property type="project" value="TreeGrafter"/>
</dbReference>